<dbReference type="EMBL" id="JAYMYR010000008">
    <property type="protein sequence ID" value="KAK7347123.1"/>
    <property type="molecule type" value="Genomic_DNA"/>
</dbReference>
<organism evidence="1 2">
    <name type="scientific">Phaseolus coccineus</name>
    <name type="common">Scarlet runner bean</name>
    <name type="synonym">Phaseolus multiflorus</name>
    <dbReference type="NCBI Taxonomy" id="3886"/>
    <lineage>
        <taxon>Eukaryota</taxon>
        <taxon>Viridiplantae</taxon>
        <taxon>Streptophyta</taxon>
        <taxon>Embryophyta</taxon>
        <taxon>Tracheophyta</taxon>
        <taxon>Spermatophyta</taxon>
        <taxon>Magnoliopsida</taxon>
        <taxon>eudicotyledons</taxon>
        <taxon>Gunneridae</taxon>
        <taxon>Pentapetalae</taxon>
        <taxon>rosids</taxon>
        <taxon>fabids</taxon>
        <taxon>Fabales</taxon>
        <taxon>Fabaceae</taxon>
        <taxon>Papilionoideae</taxon>
        <taxon>50 kb inversion clade</taxon>
        <taxon>NPAAA clade</taxon>
        <taxon>indigoferoid/millettioid clade</taxon>
        <taxon>Phaseoleae</taxon>
        <taxon>Phaseolus</taxon>
    </lineage>
</organism>
<evidence type="ECO:0000313" key="1">
    <source>
        <dbReference type="EMBL" id="KAK7347123.1"/>
    </source>
</evidence>
<evidence type="ECO:0000313" key="2">
    <source>
        <dbReference type="Proteomes" id="UP001374584"/>
    </source>
</evidence>
<protein>
    <submittedName>
        <fullName evidence="1">Uncharacterized protein</fullName>
    </submittedName>
</protein>
<accession>A0AAN9M8G4</accession>
<gene>
    <name evidence="1" type="ORF">VNO80_21650</name>
</gene>
<dbReference type="Proteomes" id="UP001374584">
    <property type="component" value="Unassembled WGS sequence"/>
</dbReference>
<keyword evidence="2" id="KW-1185">Reference proteome</keyword>
<sequence length="81" mass="9437">MMMTMILLSSARDHFLRCLSVGRFYYSSLFSYMSEDAEYGCNLFLMDIKDSRKIAILHYAIDHENDSRSQVGDHSLMSRLT</sequence>
<proteinExistence type="predicted"/>
<dbReference type="AlphaFoldDB" id="A0AAN9M8G4"/>
<name>A0AAN9M8G4_PHACN</name>
<comment type="caution">
    <text evidence="1">The sequence shown here is derived from an EMBL/GenBank/DDBJ whole genome shotgun (WGS) entry which is preliminary data.</text>
</comment>
<reference evidence="1 2" key="1">
    <citation type="submission" date="2024-01" db="EMBL/GenBank/DDBJ databases">
        <title>The genomes of 5 underutilized Papilionoideae crops provide insights into root nodulation and disease resistanc.</title>
        <authorList>
            <person name="Jiang F."/>
        </authorList>
    </citation>
    <scope>NUCLEOTIDE SEQUENCE [LARGE SCALE GENOMIC DNA]</scope>
    <source>
        <strain evidence="1">JINMINGXINNONG_FW02</strain>
        <tissue evidence="1">Leaves</tissue>
    </source>
</reference>